<gene>
    <name evidence="1" type="ORF">AVEN_243224_1</name>
</gene>
<evidence type="ECO:0000313" key="2">
    <source>
        <dbReference type="Proteomes" id="UP000499080"/>
    </source>
</evidence>
<sequence>MTAVDQHEAILKFGLWDLRKASDNTVKLCTVKLNVAVTATGCVAKVSKVILETFLMHLPFDELTASSPQHLKYVHQLNSCMTVASFMTEQRYFNSGAKRFISQGLVYHHLRTLHPNPSEECYIAEIWAQDFEQQIKGN</sequence>
<keyword evidence="2" id="KW-1185">Reference proteome</keyword>
<dbReference type="Proteomes" id="UP000499080">
    <property type="component" value="Unassembled WGS sequence"/>
</dbReference>
<accession>A0A4Y2IST6</accession>
<proteinExistence type="predicted"/>
<evidence type="ECO:0000313" key="1">
    <source>
        <dbReference type="EMBL" id="GBM80931.1"/>
    </source>
</evidence>
<dbReference type="AlphaFoldDB" id="A0A4Y2IST6"/>
<protein>
    <submittedName>
        <fullName evidence="1">Uncharacterized protein</fullName>
    </submittedName>
</protein>
<dbReference type="EMBL" id="BGPR01002912">
    <property type="protein sequence ID" value="GBM80931.1"/>
    <property type="molecule type" value="Genomic_DNA"/>
</dbReference>
<name>A0A4Y2IST6_ARAVE</name>
<organism evidence="1 2">
    <name type="scientific">Araneus ventricosus</name>
    <name type="common">Orbweaver spider</name>
    <name type="synonym">Epeira ventricosa</name>
    <dbReference type="NCBI Taxonomy" id="182803"/>
    <lineage>
        <taxon>Eukaryota</taxon>
        <taxon>Metazoa</taxon>
        <taxon>Ecdysozoa</taxon>
        <taxon>Arthropoda</taxon>
        <taxon>Chelicerata</taxon>
        <taxon>Arachnida</taxon>
        <taxon>Araneae</taxon>
        <taxon>Araneomorphae</taxon>
        <taxon>Entelegynae</taxon>
        <taxon>Araneoidea</taxon>
        <taxon>Araneidae</taxon>
        <taxon>Araneus</taxon>
    </lineage>
</organism>
<reference evidence="1 2" key="1">
    <citation type="journal article" date="2019" name="Sci. Rep.">
        <title>Orb-weaving spider Araneus ventricosus genome elucidates the spidroin gene catalogue.</title>
        <authorList>
            <person name="Kono N."/>
            <person name="Nakamura H."/>
            <person name="Ohtoshi R."/>
            <person name="Moran D.A.P."/>
            <person name="Shinohara A."/>
            <person name="Yoshida Y."/>
            <person name="Fujiwara M."/>
            <person name="Mori M."/>
            <person name="Tomita M."/>
            <person name="Arakawa K."/>
        </authorList>
    </citation>
    <scope>NUCLEOTIDE SEQUENCE [LARGE SCALE GENOMIC DNA]</scope>
</reference>
<comment type="caution">
    <text evidence="1">The sequence shown here is derived from an EMBL/GenBank/DDBJ whole genome shotgun (WGS) entry which is preliminary data.</text>
</comment>